<evidence type="ECO:0000256" key="1">
    <source>
        <dbReference type="ARBA" id="ARBA00004123"/>
    </source>
</evidence>
<dbReference type="Proteomes" id="UP001359485">
    <property type="component" value="Unassembled WGS sequence"/>
</dbReference>
<evidence type="ECO:0000256" key="2">
    <source>
        <dbReference type="ARBA" id="ARBA00023242"/>
    </source>
</evidence>
<keyword evidence="2" id="KW-0539">Nucleus</keyword>
<keyword evidence="4" id="KW-1185">Reference proteome</keyword>
<proteinExistence type="predicted"/>
<reference evidence="3 4" key="1">
    <citation type="submission" date="2023-09" db="EMBL/GenBank/DDBJ databases">
        <title>Genomes of two closely related lineages of the louse Polyplax serrata with different host specificities.</title>
        <authorList>
            <person name="Martinu J."/>
            <person name="Tarabai H."/>
            <person name="Stefka J."/>
            <person name="Hypsa V."/>
        </authorList>
    </citation>
    <scope>NUCLEOTIDE SEQUENCE [LARGE SCALE GENOMIC DNA]</scope>
    <source>
        <strain evidence="3">98ZLc_SE</strain>
    </source>
</reference>
<protein>
    <submittedName>
        <fullName evidence="3">Uncharacterized protein</fullName>
    </submittedName>
</protein>
<accession>A0ABR1AXW1</accession>
<comment type="caution">
    <text evidence="3">The sequence shown here is derived from an EMBL/GenBank/DDBJ whole genome shotgun (WGS) entry which is preliminary data.</text>
</comment>
<name>A0ABR1AXW1_POLSC</name>
<sequence>VTFDDFGKFNTGDLKAVELVIDKKTGCLVDGQVDLKTGKLFVDKFDLISGRANFPVDRKINKVVYGVYDPSSLRLLSGQFDGETGKIVGKIDPKTFDLVEISYDPVEGRFFVPGVKRGIFGKISDVFLPKEHEIYVSDSDVGKDVSLSGKLKGKLSGALHRKDMDSDVIDVGNIGFGDVPSFDLPNMKGIELEIDPHTGKLLDGQVDLTSGVIDCTKFDMCSGRLKFPHDKKYAKSVYAVIDPSNLKLLPGQFDESDGKLIGRIDPTSLRLVEIEFDPKSGSFIGKKVRDLFGRFTGSLGRKGFDFHMAHLNFDTEPPCFNSPNLKSIELQIDTVSGKLLPDQVDLNSLKIFEPKFDFDSGKLKNPVDISRGRMVHAAMLPKTMSLVPGQFDSESGKYVGYIDPVSFKLFEVDYDGRSGNFYKCRPKGTYDVATGEIRTKVLEGDLPRFGFERRTFSIGDSPKIDRNDIKVVELQIDTRTGRLLEGLVDLNTGKICESKFDVENGKLRNPVDGKLGRTIQAYMNGKNNELLAGQFDLKTGKLIGEINPKTLKVSSVEFDPKTGKFLTGKFKSLKGRLSGSLKRSDVKGLWPDLGDINFDELPLLETNDFKAIELEIDSKTGRLFDGQVDLRSGKVNENAIELRTGKLRKPTDMKSGKLVYGIVDINKKTLLPGQFDEKDGKLIGKLDPKTFKLLEIDYDPKSGTFMAKNIKGFYDRLTGSLKIKDFDTDIPEVTYGKLPVIESNDVRALEFEIDPSTGCLLEDQVDLTTGKINESRVDTDTGVLKKSLGGKVIYAMIDVNKKELIPGQFDDLDGRVIGRMDPDTFELVEVNYDPSTESFLTGRLKGRFDKISGSFTPRAFEIESKTPDLSSLSFKVRPNIDKQDLRTFEFQVDPMSGRLLDGQADLSTGKIIESQFDLALGKLKTPRERKYGMSVSVLVNKKDYTLLPGQFDENTGKLIGEINPKTLKFNPIEFEPKVSKEWGSKMKDFAGRITGSVKEKDLSDEVDIPEYDFIDTENMKTFEVQIEPKTGRLLDGQIDLKTGTLDITKYNPTTGKLLKPVDKKNGKTVLIVAEPKTMKIIPGQIDNAKAKIIGRIDPKTYKLFDVNFDSKSDPSVVKIEPLEVKFDGFPSIETNDFKSVQLQIDPKTAKLIDDQVELATGHINKEKFDMTTGKLLNPVDESMGKIVYGIIDPKSLNLIPGQFDSKTGNLVGKFDTKTREILGVDFDPKTGKFLAKTVTGVFDKIPINFRAGEQSGEKIEVVFDELPKSHRPDVKFVELQIDPLTGRLNRDQVNSETWKLRPEEFNLSTGKLIRPLDKNHGTTLHAAVDPDTLKLLPGQFSDRNGTLIGRIDPLTLKIIDVSYDPKSGSFRSGKIRGFLQKLGEVFSIKEHEIEVPESIKVDLTEKPLLKSETAMAIPIQIDTKTGTIIPGQIDSGTEKILTTNLHSPPGKQNIPPQNKMAKTIYVIIDPKTNKLHPGQLDKTTLQITGKIDPKTNKLTDIQYDPNTQEYYKKRQKGFFGKIGDAISKEHEIIIPDAIYSQPTFERPDMKAVELQIDPKSGCLLEGQVDLPTAKINAPKFDLKSGKLLNPVDKKLGKSIDAVIDPGTLTLHPGQFDMKTGKLVGKIDPKTLELIDVEFDPKSGKLSGKKGKGFFGKWGKGFDIEMPKFDIHMPEISWGTLPTFDRPDLKAVEVQIDPKTGCLLEGQIDLPTGKINAPKFDLKTGKLLKPVDKKLGKTVHALIDPATMTIHPGQFDVETGKITGKIDPKSLDLIEIDYDPKTGNFIGKKIRGFFGKLGKGFDVDMPKFDIHLPDLSFDLPKFERPDMKAVELQIDPKSGCLLEGQVDLPTAKINAPKFDLKSGKLLNPVDKKLGKSIDAVIDPGTLTLHPGQFDMKTGKLVGKIDPKTLELIDVEFDPKSGKLSGKKGKGFFGKWGKGFDIEMPKFDIHMPEISWGTLPTFDRPDLKAVEVQIDPKTGCLLEGQIDLPTGKINAPKFDLKTGKLLKPVDKKLGKTVHALIDPATMTIHPGQFDVETGKITGKIDPKSLDLIEIDYDPKTGNFIGKKIRGFFGKLGKGLDVDMPKFDIHLPDLSFDLPKFERPDMKAVELQIDPKSGCLLEGQVDLPTAKINAPKFDLKSGKLLNPVDKKLGKSIDAVIDPGTLTLHPGQFDMKTGKLVGKIDPKTLELIDVEFDPKSGKLSGKKGKGFFGKWGKGFDIEMPKFDIHMPEISWGTLPTFDRPDLKAVEVQIDPKTGCLLEGQIDLPTGKINAPKFDLKTGKLLKPVDKKLGKTVHALIDPATMTIHPGQFDVETGKITGKIDPKSLDLIEIDYDPKTGNFIGKKIRGFFGKLGKGLDVDMPKFDIHLPDLSFDLPKFERPDMKAVELQIDPKSGCLLEGQVDLPTAKINAPKFDLKSGKLLNPVDKKLGKSIDAVIDPGTLTLHPGQFDMKTGKLVGKIDPKTLELIDVEFDPKSGKLSGKKGKGFFGKWGKGFDIEMPKFDIHMPEISWGTLPTFDRPDLKAVEVQIDPKTGCLLEGQIDLPTGKINAPKFDLKTGKLLKPVDKKLGKTVHALIDPATMTIHPGQFDVETGKITGKIDPKSLDLIEIDYDPKTGNFIGKKIRGFFGKLGKGLDVDMPKFDIHLPDLSFDLPKFERPDMKAVELQIDPKSGCLLEGQVDLPTAKINAPKFDLKSGKLLNPVDKKLGKSIDAVIDPGTLTLHPGQFDMKTGKLVGKIDPKTLELIDVEFDPKSGKLSGKRGKGFFGKWGKGFDIEMPKFDIHMPEISWGTLPTFDRPDLKAVEVQIDPKTGCLLEGQIDLPTGKINAPKFDLKTGKLLKPVDKKLGKTVHALIDPATMTIHPGQFDVETGKITGKIDPKSLDLIEIDYDPKTGNFIGKKIRGFFGKLGKGLDVDMPKFDIHLPDLSFDLPKFERPDMKAVELQIDPKSGCLLEGQVDLPTAKINAPKFDLKSGKLLNPVDKKLGKSIDAVIDPGTLTLHPGQFDMKTGKLVGKIDPKTLELIDVEFDPKSGKLSGKKGKGFFGKWGKGFDIEMPKFDIHMPEISWGTLPTFDRPDLKAVEVQIDPKTGCLLEGQIDLPTGKINAPKFDLKTGKLLKPVDKKLGKTVHALIDPATMTIHPGQFDVETGKITGKIDPKSLDLIEIDYDPKTGNFIGKKIRGFFGKLGKGLDVDMPKFDIHLPDLSFDLPKFERPDMKAVELQIDPKSGCLLEGQVDLPTAKINAPKFDLKSGKLLNPVDKKLGKSIDAVIDPGTLTLHPGQFDMKTGKLVGKIDPKTLELIDVEFDPKSGKLSGKKGKGFFGKWGKGFDIEMPKFDIHMPEISWGTLPTFDRPDLKAVEVQIDPKTGCLLEGQIDLPTGKINAPKFDLKTGKLLKPVDKKLGKTVHALIDPATMTIHPGQFDVETGKITGKIDPKSLDLIEIDYDPKTGNFIGKKIRGFFGKLGKGLDVDMPKFDIHLPDLSFDLPKFERPDMKAVELQIDPKSGCLLEGQVDLPTAKINAPKFDLKSGKLLNPVDKKLGKSIDAVIDPGTLTLHPGQFDMKTGKLVGKIDPKTLELIDVEFDPKSGKLSGKKGKGFFGKWGKGFDIEMPKFDIHMPEISWGTLPTFDRPDLKAVEVQIDPKTGCLLEGQIDLPTGKINAPKFDLKTGKLLKPVDKKLGKTVHALIDPATMTIHPGQFDVETGKITGKIDPKSLDLIEIDYDPKTGNFIGKKIRGFFGKLGKGLDVDMPKFDIHLPDLSFDLPKFERPDMKAVELQIDPKSGCLLEGQVDLPTAKINAPKFDLKSGKLLNPVDKKLGKSIDAVIDPGTLTLHPGQFDMKTGKLVGKIDPKTLELIDVEFDPKSGKLSGKKGKGFFGKWGKGFDIEMPKFDIHMPEISWGTLPTFDRPDLKAVEVQIDPKTGCLLEGQIDLPTGKINAPKFDLKTGKLLKPVDKKLGKTVHALIDPATMTIHPGQFDVETGKITGKIDPKSLDLIEIDYDPKTGNFIGKKIRGFFGKLGKGLDVDMPKFDIHLPDLSFDLPKFERPDMKAVELQIDPKSGCLLEGQVDLPTAKINAPKFDLKSGKLLNPVDKKLGKSIDAVIDPGTLTLHPGQFDMKTGKLVGKIDPKTLELIDVEFDPKSGKLSGKKGKGFFGKWGKGFDIEMPKFDIHMPEISWGTLPTFDRPDLKAVEVQIDPKTGCLLEGQIDLPTGKINAPKFDLKTGKLLKPVDKKLGKTVHALIDPATMTIHPGQFDVETGKITGKIDPKSLDLIEIDYDPKTGNFIGKKIRGFFGKLGKGLDVDMPKFDIHLPDLSFDLPKFERPDMKAVELQIDPKSGCLLEGQVDLPTAKINAPKFDLKSGKLLNPVDKKLGKSIDAVIDPGTLTLHPGQFDMKTGKLVGKIDPKTLELIDVEFDPKSGKLSGEKGQGILR</sequence>
<dbReference type="EMBL" id="JAWJWF010000014">
    <property type="protein sequence ID" value="KAK6630007.1"/>
    <property type="molecule type" value="Genomic_DNA"/>
</dbReference>
<comment type="subcellular location">
    <subcellularLocation>
        <location evidence="1">Nucleus</location>
    </subcellularLocation>
</comment>
<feature type="non-terminal residue" evidence="3">
    <location>
        <position position="1"/>
    </location>
</feature>
<evidence type="ECO:0000313" key="4">
    <source>
        <dbReference type="Proteomes" id="UP001359485"/>
    </source>
</evidence>
<evidence type="ECO:0000313" key="3">
    <source>
        <dbReference type="EMBL" id="KAK6630007.1"/>
    </source>
</evidence>
<gene>
    <name evidence="3" type="ORF">RUM44_005751</name>
</gene>
<dbReference type="PANTHER" id="PTHR23348:SF16">
    <property type="entry name" value="LEUCINE RICH REPEAT FAMILY PROTEIN"/>
    <property type="match status" value="1"/>
</dbReference>
<dbReference type="InterPro" id="IPR052082">
    <property type="entry name" value="Myelin_sheath_structural"/>
</dbReference>
<organism evidence="3 4">
    <name type="scientific">Polyplax serrata</name>
    <name type="common">Common mouse louse</name>
    <dbReference type="NCBI Taxonomy" id="468196"/>
    <lineage>
        <taxon>Eukaryota</taxon>
        <taxon>Metazoa</taxon>
        <taxon>Ecdysozoa</taxon>
        <taxon>Arthropoda</taxon>
        <taxon>Hexapoda</taxon>
        <taxon>Insecta</taxon>
        <taxon>Pterygota</taxon>
        <taxon>Neoptera</taxon>
        <taxon>Paraneoptera</taxon>
        <taxon>Psocodea</taxon>
        <taxon>Troctomorpha</taxon>
        <taxon>Phthiraptera</taxon>
        <taxon>Anoplura</taxon>
        <taxon>Polyplacidae</taxon>
        <taxon>Polyplax</taxon>
    </lineage>
</organism>
<dbReference type="PANTHER" id="PTHR23348">
    <property type="entry name" value="PERIAXIN/AHNAK"/>
    <property type="match status" value="1"/>
</dbReference>